<comment type="similarity">
    <text evidence="1">Belongs to the ATP-dependent AMP-binding enzyme family.</text>
</comment>
<dbReference type="SUPFAM" id="SSF56801">
    <property type="entry name" value="Acetyl-CoA synthetase-like"/>
    <property type="match status" value="1"/>
</dbReference>
<sequence>MLGILKAGGAYLPIDPDYPAERIAYTLADSGAEWLVTTRDVELRTPALPFAGCRVYALETEPMPAENPPQATKPEHLAYVIYTSGTTGKPKGTMITHRNVVRLLFNDRMAFDFNERDVWTLFHSYCFDFSVWEMYGALLYGGKLVVVPLMTARDPEQMVRLLRQERVTVLNQTPSAFYALSEREMEEADAELCVRAVIFGGEALAPVQLRAWQRKYPHTELINMYGITETTVHVTYKKLGEAEITNGISNIGKPLPTLRAYILGEGQQLQPMGVAGELCITGDGLARGYLNRPELTAEKFVDNPFEPGTRMYRTGDLARWLPDGNLEYLG</sequence>
<dbReference type="Gene3D" id="2.30.38.10">
    <property type="entry name" value="Luciferase, Domain 3"/>
    <property type="match status" value="1"/>
</dbReference>
<evidence type="ECO:0000259" key="3">
    <source>
        <dbReference type="Pfam" id="PF00501"/>
    </source>
</evidence>
<organism evidence="4 5">
    <name type="scientific">Paenibacillus borealis</name>
    <dbReference type="NCBI Taxonomy" id="160799"/>
    <lineage>
        <taxon>Bacteria</taxon>
        <taxon>Bacillati</taxon>
        <taxon>Bacillota</taxon>
        <taxon>Bacilli</taxon>
        <taxon>Bacillales</taxon>
        <taxon>Paenibacillaceae</taxon>
        <taxon>Paenibacillus</taxon>
    </lineage>
</organism>
<dbReference type="EMBL" id="MPTB01000102">
    <property type="protein sequence ID" value="OMD35054.1"/>
    <property type="molecule type" value="Genomic_DNA"/>
</dbReference>
<dbReference type="InterPro" id="IPR020459">
    <property type="entry name" value="AMP-binding"/>
</dbReference>
<dbReference type="NCBIfam" id="TIGR01733">
    <property type="entry name" value="AA-adenyl-dom"/>
    <property type="match status" value="1"/>
</dbReference>
<dbReference type="PROSITE" id="PS00455">
    <property type="entry name" value="AMP_BINDING"/>
    <property type="match status" value="1"/>
</dbReference>
<dbReference type="Pfam" id="PF00501">
    <property type="entry name" value="AMP-binding"/>
    <property type="match status" value="1"/>
</dbReference>
<evidence type="ECO:0000313" key="5">
    <source>
        <dbReference type="Proteomes" id="UP000187412"/>
    </source>
</evidence>
<comment type="caution">
    <text evidence="4">The sequence shown here is derived from an EMBL/GenBank/DDBJ whole genome shotgun (WGS) entry which is preliminary data.</text>
</comment>
<dbReference type="Proteomes" id="UP000187412">
    <property type="component" value="Unassembled WGS sequence"/>
</dbReference>
<dbReference type="PANTHER" id="PTHR45527:SF14">
    <property type="entry name" value="PLIPASTATIN SYNTHASE SUBUNIT B"/>
    <property type="match status" value="1"/>
</dbReference>
<dbReference type="PANTHER" id="PTHR45527">
    <property type="entry name" value="NONRIBOSOMAL PEPTIDE SYNTHETASE"/>
    <property type="match status" value="1"/>
</dbReference>
<dbReference type="PRINTS" id="PR00154">
    <property type="entry name" value="AMPBINDING"/>
</dbReference>
<keyword evidence="2" id="KW-0045">Antibiotic biosynthesis</keyword>
<feature type="non-terminal residue" evidence="4">
    <location>
        <position position="330"/>
    </location>
</feature>
<reference evidence="4 5" key="1">
    <citation type="submission" date="2016-10" db="EMBL/GenBank/DDBJ databases">
        <title>Paenibacillus species isolates.</title>
        <authorList>
            <person name="Beno S.M."/>
        </authorList>
    </citation>
    <scope>NUCLEOTIDE SEQUENCE [LARGE SCALE GENOMIC DNA]</scope>
    <source>
        <strain evidence="4 5">FSL H7-0744</strain>
    </source>
</reference>
<feature type="domain" description="AMP-dependent synthetase/ligase" evidence="3">
    <location>
        <begin position="1"/>
        <end position="290"/>
    </location>
</feature>
<accession>A0ABX3GST7</accession>
<dbReference type="Gene3D" id="3.40.50.980">
    <property type="match status" value="2"/>
</dbReference>
<evidence type="ECO:0000313" key="4">
    <source>
        <dbReference type="EMBL" id="OMD35054.1"/>
    </source>
</evidence>
<gene>
    <name evidence="4" type="ORF">BSK56_33300</name>
</gene>
<evidence type="ECO:0000256" key="1">
    <source>
        <dbReference type="ARBA" id="ARBA00006432"/>
    </source>
</evidence>
<dbReference type="InterPro" id="IPR020845">
    <property type="entry name" value="AMP-binding_CS"/>
</dbReference>
<evidence type="ECO:0000256" key="2">
    <source>
        <dbReference type="ARBA" id="ARBA00023194"/>
    </source>
</evidence>
<dbReference type="InterPro" id="IPR000873">
    <property type="entry name" value="AMP-dep_synth/lig_dom"/>
</dbReference>
<keyword evidence="5" id="KW-1185">Reference proteome</keyword>
<name>A0ABX3GST7_PAEBO</name>
<proteinExistence type="inferred from homology"/>
<protein>
    <submittedName>
        <fullName evidence="4">Plipastatin synthase</fullName>
    </submittedName>
</protein>
<dbReference type="InterPro" id="IPR010071">
    <property type="entry name" value="AA_adenyl_dom"/>
</dbReference>